<evidence type="ECO:0000256" key="3">
    <source>
        <dbReference type="ARBA" id="ARBA00022490"/>
    </source>
</evidence>
<protein>
    <submittedName>
        <fullName evidence="7">Uncharacterized protein</fullName>
    </submittedName>
</protein>
<evidence type="ECO:0000256" key="6">
    <source>
        <dbReference type="ARBA" id="ARBA00023212"/>
    </source>
</evidence>
<keyword evidence="5" id="KW-0175">Coiled coil</keyword>
<dbReference type="GO" id="GO:0005874">
    <property type="term" value="C:microtubule"/>
    <property type="evidence" value="ECO:0007669"/>
    <property type="project" value="UniProtKB-KW"/>
</dbReference>
<keyword evidence="3" id="KW-0963">Cytoplasm</keyword>
<keyword evidence="6" id="KW-0206">Cytoskeleton</keyword>
<keyword evidence="4" id="KW-0493">Microtubule</keyword>
<evidence type="ECO:0000313" key="7">
    <source>
        <dbReference type="EMBL" id="KAJ0970099.1"/>
    </source>
</evidence>
<dbReference type="EMBL" id="JAGGNH010000006">
    <property type="protein sequence ID" value="KAJ0970099.1"/>
    <property type="molecule type" value="Genomic_DNA"/>
</dbReference>
<evidence type="ECO:0000256" key="4">
    <source>
        <dbReference type="ARBA" id="ARBA00022701"/>
    </source>
</evidence>
<dbReference type="PANTHER" id="PTHR31246">
    <property type="entry name" value="MICROTUBULE-ASSOCIATED PROTEIN 70-2"/>
    <property type="match status" value="1"/>
</dbReference>
<name>A0A9D5HB50_9LILI</name>
<comment type="similarity">
    <text evidence="2">Belongs to the MAP70 family.</text>
</comment>
<dbReference type="AlphaFoldDB" id="A0A9D5HB50"/>
<reference evidence="7" key="1">
    <citation type="submission" date="2021-03" db="EMBL/GenBank/DDBJ databases">
        <authorList>
            <person name="Li Z."/>
            <person name="Yang C."/>
        </authorList>
    </citation>
    <scope>NUCLEOTIDE SEQUENCE</scope>
    <source>
        <strain evidence="7">Dzin_1.0</strain>
        <tissue evidence="7">Leaf</tissue>
    </source>
</reference>
<dbReference type="GO" id="GO:0008017">
    <property type="term" value="F:microtubule binding"/>
    <property type="evidence" value="ECO:0007669"/>
    <property type="project" value="InterPro"/>
</dbReference>
<dbReference type="Proteomes" id="UP001085076">
    <property type="component" value="Miscellaneous, Linkage group lg06"/>
</dbReference>
<evidence type="ECO:0000256" key="2">
    <source>
        <dbReference type="ARBA" id="ARBA00008825"/>
    </source>
</evidence>
<evidence type="ECO:0000256" key="5">
    <source>
        <dbReference type="ARBA" id="ARBA00023054"/>
    </source>
</evidence>
<comment type="caution">
    <text evidence="7">The sequence shown here is derived from an EMBL/GenBank/DDBJ whole genome shotgun (WGS) entry which is preliminary data.</text>
</comment>
<evidence type="ECO:0000313" key="8">
    <source>
        <dbReference type="Proteomes" id="UP001085076"/>
    </source>
</evidence>
<dbReference type="InterPro" id="IPR009768">
    <property type="entry name" value="MAP70"/>
</dbReference>
<dbReference type="GO" id="GO:0007010">
    <property type="term" value="P:cytoskeleton organization"/>
    <property type="evidence" value="ECO:0007669"/>
    <property type="project" value="InterPro"/>
</dbReference>
<gene>
    <name evidence="7" type="ORF">J5N97_022976</name>
</gene>
<reference evidence="7" key="2">
    <citation type="journal article" date="2022" name="Hortic Res">
        <title>The genome of Dioscorea zingiberensis sheds light on the biosynthesis, origin and evolution of the medicinally important diosgenin saponins.</title>
        <authorList>
            <person name="Li Y."/>
            <person name="Tan C."/>
            <person name="Li Z."/>
            <person name="Guo J."/>
            <person name="Li S."/>
            <person name="Chen X."/>
            <person name="Wang C."/>
            <person name="Dai X."/>
            <person name="Yang H."/>
            <person name="Song W."/>
            <person name="Hou L."/>
            <person name="Xu J."/>
            <person name="Tong Z."/>
            <person name="Xu A."/>
            <person name="Yuan X."/>
            <person name="Wang W."/>
            <person name="Yang Q."/>
            <person name="Chen L."/>
            <person name="Sun Z."/>
            <person name="Wang K."/>
            <person name="Pan B."/>
            <person name="Chen J."/>
            <person name="Bao Y."/>
            <person name="Liu F."/>
            <person name="Qi X."/>
            <person name="Gang D.R."/>
            <person name="Wen J."/>
            <person name="Li J."/>
        </authorList>
    </citation>
    <scope>NUCLEOTIDE SEQUENCE</scope>
    <source>
        <strain evidence="7">Dzin_1.0</strain>
    </source>
</reference>
<proteinExistence type="inferred from homology"/>
<dbReference type="OrthoDB" id="1743517at2759"/>
<dbReference type="PANTHER" id="PTHR31246:SF32">
    <property type="entry name" value="MICROTUBULE-ASSOCIATED PROTEIN 70-1"/>
    <property type="match status" value="1"/>
</dbReference>
<comment type="subcellular location">
    <subcellularLocation>
        <location evidence="1">Cytoplasm</location>
        <location evidence="1">Cytoskeleton</location>
    </subcellularLocation>
</comment>
<accession>A0A9D5HB50</accession>
<keyword evidence="8" id="KW-1185">Reference proteome</keyword>
<organism evidence="7 8">
    <name type="scientific">Dioscorea zingiberensis</name>
    <dbReference type="NCBI Taxonomy" id="325984"/>
    <lineage>
        <taxon>Eukaryota</taxon>
        <taxon>Viridiplantae</taxon>
        <taxon>Streptophyta</taxon>
        <taxon>Embryophyta</taxon>
        <taxon>Tracheophyta</taxon>
        <taxon>Spermatophyta</taxon>
        <taxon>Magnoliopsida</taxon>
        <taxon>Liliopsida</taxon>
        <taxon>Dioscoreales</taxon>
        <taxon>Dioscoreaceae</taxon>
        <taxon>Dioscorea</taxon>
    </lineage>
</organism>
<dbReference type="Pfam" id="PF07058">
    <property type="entry name" value="MAP70"/>
    <property type="match status" value="1"/>
</dbReference>
<sequence length="109" mass="11820">MLMKPLHSLRSVKTIEGVITASTNSEAAEEFMLLKRDDGVTPIGTILAPLEAELKLARQEIGNLQDDNRALDCLTKSKDVALLDAEGTVQIALAKASMVDDLQSKNQEL</sequence>
<evidence type="ECO:0000256" key="1">
    <source>
        <dbReference type="ARBA" id="ARBA00004245"/>
    </source>
</evidence>